<feature type="compositionally biased region" description="Low complexity" evidence="1">
    <location>
        <begin position="8"/>
        <end position="22"/>
    </location>
</feature>
<feature type="domain" description="YdbS-like PH" evidence="3">
    <location>
        <begin position="95"/>
        <end position="171"/>
    </location>
</feature>
<dbReference type="EMBL" id="FMYH01000001">
    <property type="protein sequence ID" value="SDB97463.1"/>
    <property type="molecule type" value="Genomic_DNA"/>
</dbReference>
<name>A0A1G6HTH7_9MICO</name>
<evidence type="ECO:0000313" key="5">
    <source>
        <dbReference type="Proteomes" id="UP000199039"/>
    </source>
</evidence>
<evidence type="ECO:0000256" key="1">
    <source>
        <dbReference type="SAM" id="MobiDB-lite"/>
    </source>
</evidence>
<proteinExistence type="predicted"/>
<keyword evidence="2" id="KW-0472">Membrane</keyword>
<dbReference type="Pfam" id="PF03703">
    <property type="entry name" value="bPH_2"/>
    <property type="match status" value="1"/>
</dbReference>
<sequence length="182" mass="19428">MNTMTEESASYPPLSASAPTTSPFEPEGIVWQGVSARLATARFIMLGIFFGIPLVTLVVLAVALPPAAPWLWIAAAVVVVVTAWIAVIIKRQVHAIGFAERDEDLLIRKGVMFRSLVVVPYGRMQFVDVTAGPLARKLGISSLQLHTASPGTDATIDGLVPSEAARLRDRLASRGEARLAGL</sequence>
<evidence type="ECO:0000313" key="4">
    <source>
        <dbReference type="EMBL" id="SDB97463.1"/>
    </source>
</evidence>
<gene>
    <name evidence="4" type="ORF">SAMN05216410_1208</name>
</gene>
<dbReference type="PANTHER" id="PTHR34473:SF3">
    <property type="entry name" value="TRANSMEMBRANE PROTEIN-RELATED"/>
    <property type="match status" value="1"/>
</dbReference>
<dbReference type="Proteomes" id="UP000199039">
    <property type="component" value="Unassembled WGS sequence"/>
</dbReference>
<keyword evidence="5" id="KW-1185">Reference proteome</keyword>
<feature type="transmembrane region" description="Helical" evidence="2">
    <location>
        <begin position="70"/>
        <end position="89"/>
    </location>
</feature>
<evidence type="ECO:0000259" key="3">
    <source>
        <dbReference type="Pfam" id="PF03703"/>
    </source>
</evidence>
<accession>A0A1G6HTH7</accession>
<evidence type="ECO:0000256" key="2">
    <source>
        <dbReference type="SAM" id="Phobius"/>
    </source>
</evidence>
<protein>
    <recommendedName>
        <fullName evidence="3">YdbS-like PH domain-containing protein</fullName>
    </recommendedName>
</protein>
<feature type="region of interest" description="Disordered" evidence="1">
    <location>
        <begin position="1"/>
        <end position="22"/>
    </location>
</feature>
<keyword evidence="2" id="KW-1133">Transmembrane helix</keyword>
<dbReference type="STRING" id="1814289.SAMN05216410_1208"/>
<keyword evidence="2" id="KW-0812">Transmembrane</keyword>
<reference evidence="4 5" key="1">
    <citation type="submission" date="2016-09" db="EMBL/GenBank/DDBJ databases">
        <authorList>
            <person name="Capua I."/>
            <person name="De Benedictis P."/>
            <person name="Joannis T."/>
            <person name="Lombin L.H."/>
            <person name="Cattoli G."/>
        </authorList>
    </citation>
    <scope>NUCLEOTIDE SEQUENCE [LARGE SCALE GENOMIC DNA]</scope>
    <source>
        <strain evidence="4 5">ISLP-3</strain>
    </source>
</reference>
<dbReference type="InterPro" id="IPR005182">
    <property type="entry name" value="YdbS-like_PH"/>
</dbReference>
<dbReference type="PANTHER" id="PTHR34473">
    <property type="entry name" value="UPF0699 TRANSMEMBRANE PROTEIN YDBS"/>
    <property type="match status" value="1"/>
</dbReference>
<dbReference type="AlphaFoldDB" id="A0A1G6HTH7"/>
<feature type="transmembrane region" description="Helical" evidence="2">
    <location>
        <begin position="43"/>
        <end position="64"/>
    </location>
</feature>
<organism evidence="4 5">
    <name type="scientific">Sanguibacter gelidistatuariae</name>
    <dbReference type="NCBI Taxonomy" id="1814289"/>
    <lineage>
        <taxon>Bacteria</taxon>
        <taxon>Bacillati</taxon>
        <taxon>Actinomycetota</taxon>
        <taxon>Actinomycetes</taxon>
        <taxon>Micrococcales</taxon>
        <taxon>Sanguibacteraceae</taxon>
        <taxon>Sanguibacter</taxon>
    </lineage>
</organism>